<sequence length="157" mass="18221">MKQSMLPISLFVIVLSFQFWCSSCQTRDQKDSLNFSRNDTISVIQTALEDAKLDSIFKMAFPGKELKLVRNNYVKSDYKVIYRGKQTLIVNYDSSYYYPSNDPKAARFFGVVNLFKRISKDQAKVVLLFHGIGVVADFHVDRVDEKWQISKRVLGRF</sequence>
<comment type="caution">
    <text evidence="1">The sequence shown here is derived from an EMBL/GenBank/DDBJ whole genome shotgun (WGS) entry which is preliminary data.</text>
</comment>
<accession>A0A3P1CVA7</accession>
<protein>
    <submittedName>
        <fullName evidence="1">Uncharacterized protein</fullName>
    </submittedName>
</protein>
<dbReference type="EMBL" id="RQJP01000001">
    <property type="protein sequence ID" value="RRB17189.1"/>
    <property type="molecule type" value="Genomic_DNA"/>
</dbReference>
<dbReference type="AlphaFoldDB" id="A0A3P1CVA7"/>
<dbReference type="RefSeq" id="WP_124903542.1">
    <property type="nucleotide sequence ID" value="NZ_RQJP01000001.1"/>
</dbReference>
<name>A0A3P1CVA7_9BACT</name>
<dbReference type="OrthoDB" id="969044at2"/>
<dbReference type="Proteomes" id="UP000274271">
    <property type="component" value="Unassembled WGS sequence"/>
</dbReference>
<evidence type="ECO:0000313" key="2">
    <source>
        <dbReference type="Proteomes" id="UP000274271"/>
    </source>
</evidence>
<proteinExistence type="predicted"/>
<reference evidence="1 2" key="1">
    <citation type="submission" date="2018-11" db="EMBL/GenBank/DDBJ databases">
        <authorList>
            <person name="Zhou Z."/>
            <person name="Wang G."/>
        </authorList>
    </citation>
    <scope>NUCLEOTIDE SEQUENCE [LARGE SCALE GENOMIC DNA]</scope>
    <source>
        <strain evidence="1 2">KCTC42998</strain>
    </source>
</reference>
<organism evidence="1 2">
    <name type="scientific">Larkinella knui</name>
    <dbReference type="NCBI Taxonomy" id="2025310"/>
    <lineage>
        <taxon>Bacteria</taxon>
        <taxon>Pseudomonadati</taxon>
        <taxon>Bacteroidota</taxon>
        <taxon>Cytophagia</taxon>
        <taxon>Cytophagales</taxon>
        <taxon>Spirosomataceae</taxon>
        <taxon>Larkinella</taxon>
    </lineage>
</organism>
<evidence type="ECO:0000313" key="1">
    <source>
        <dbReference type="EMBL" id="RRB17189.1"/>
    </source>
</evidence>
<keyword evidence="2" id="KW-1185">Reference proteome</keyword>
<gene>
    <name evidence="1" type="ORF">EHT87_02595</name>
</gene>